<feature type="compositionally biased region" description="Basic residues" evidence="6">
    <location>
        <begin position="407"/>
        <end position="419"/>
    </location>
</feature>
<dbReference type="CDD" id="cd10015">
    <property type="entry name" value="BfiI_C_EcoRII_N_B3"/>
    <property type="match status" value="1"/>
</dbReference>
<evidence type="ECO:0000256" key="4">
    <source>
        <dbReference type="ARBA" id="ARBA00023163"/>
    </source>
</evidence>
<dbReference type="GO" id="GO:0005634">
    <property type="term" value="C:nucleus"/>
    <property type="evidence" value="ECO:0007669"/>
    <property type="project" value="UniProtKB-SubCell"/>
</dbReference>
<feature type="domain" description="TF-B3" evidence="7">
    <location>
        <begin position="555"/>
        <end position="657"/>
    </location>
</feature>
<keyword evidence="5" id="KW-0539">Nucleus</keyword>
<feature type="region of interest" description="Disordered" evidence="6">
    <location>
        <begin position="280"/>
        <end position="304"/>
    </location>
</feature>
<dbReference type="InterPro" id="IPR015300">
    <property type="entry name" value="DNA-bd_pseudobarrel_sf"/>
</dbReference>
<evidence type="ECO:0000313" key="9">
    <source>
        <dbReference type="Proteomes" id="UP000030748"/>
    </source>
</evidence>
<feature type="region of interest" description="Disordered" evidence="6">
    <location>
        <begin position="442"/>
        <end position="547"/>
    </location>
</feature>
<dbReference type="GO" id="GO:0003677">
    <property type="term" value="F:DNA binding"/>
    <property type="evidence" value="ECO:0007669"/>
    <property type="project" value="UniProtKB-KW"/>
</dbReference>
<proteinExistence type="predicted"/>
<feature type="compositionally biased region" description="Basic and acidic residues" evidence="6">
    <location>
        <begin position="537"/>
        <end position="547"/>
    </location>
</feature>
<feature type="compositionally biased region" description="Low complexity" evidence="6">
    <location>
        <begin position="59"/>
        <end position="93"/>
    </location>
</feature>
<dbReference type="FunFam" id="2.40.330.10:FF:000003">
    <property type="entry name" value="B3 domain-containing transcription factor FUS3"/>
    <property type="match status" value="1"/>
</dbReference>
<feature type="region of interest" description="Disordered" evidence="6">
    <location>
        <begin position="59"/>
        <end position="99"/>
    </location>
</feature>
<evidence type="ECO:0000259" key="7">
    <source>
        <dbReference type="PROSITE" id="PS50863"/>
    </source>
</evidence>
<dbReference type="PROSITE" id="PS50863">
    <property type="entry name" value="B3"/>
    <property type="match status" value="1"/>
</dbReference>
<dbReference type="STRING" id="4155.A0A022S207"/>
<feature type="compositionally biased region" description="Basic residues" evidence="6">
    <location>
        <begin position="448"/>
        <end position="467"/>
    </location>
</feature>
<feature type="region of interest" description="Disordered" evidence="6">
    <location>
        <begin position="1"/>
        <end position="20"/>
    </location>
</feature>
<dbReference type="eggNOG" id="ENOG502QWRF">
    <property type="taxonomic scope" value="Eukaryota"/>
</dbReference>
<reference evidence="8 9" key="1">
    <citation type="journal article" date="2013" name="Proc. Natl. Acad. Sci. U.S.A.">
        <title>Fine-scale variation in meiotic recombination in Mimulus inferred from population shotgun sequencing.</title>
        <authorList>
            <person name="Hellsten U."/>
            <person name="Wright K.M."/>
            <person name="Jenkins J."/>
            <person name="Shu S."/>
            <person name="Yuan Y."/>
            <person name="Wessler S.R."/>
            <person name="Schmutz J."/>
            <person name="Willis J.H."/>
            <person name="Rokhsar D.S."/>
        </authorList>
    </citation>
    <scope>NUCLEOTIDE SEQUENCE [LARGE SCALE GENOMIC DNA]</scope>
    <source>
        <strain evidence="9">cv. DUN x IM62</strain>
    </source>
</reference>
<feature type="compositionally biased region" description="Polar residues" evidence="6">
    <location>
        <begin position="674"/>
        <end position="683"/>
    </location>
</feature>
<dbReference type="Proteomes" id="UP000030748">
    <property type="component" value="Unassembled WGS sequence"/>
</dbReference>
<dbReference type="SUPFAM" id="SSF101936">
    <property type="entry name" value="DNA-binding pseudobarrel domain"/>
    <property type="match status" value="1"/>
</dbReference>
<dbReference type="EMBL" id="KI630171">
    <property type="protein sequence ID" value="EYU46359.1"/>
    <property type="molecule type" value="Genomic_DNA"/>
</dbReference>
<comment type="subcellular location">
    <subcellularLocation>
        <location evidence="1">Nucleus</location>
    </subcellularLocation>
</comment>
<keyword evidence="3" id="KW-0238">DNA-binding</keyword>
<evidence type="ECO:0000256" key="6">
    <source>
        <dbReference type="SAM" id="MobiDB-lite"/>
    </source>
</evidence>
<evidence type="ECO:0000256" key="5">
    <source>
        <dbReference type="ARBA" id="ARBA00023242"/>
    </source>
</evidence>
<organism evidence="8 9">
    <name type="scientific">Erythranthe guttata</name>
    <name type="common">Yellow monkey flower</name>
    <name type="synonym">Mimulus guttatus</name>
    <dbReference type="NCBI Taxonomy" id="4155"/>
    <lineage>
        <taxon>Eukaryota</taxon>
        <taxon>Viridiplantae</taxon>
        <taxon>Streptophyta</taxon>
        <taxon>Embryophyta</taxon>
        <taxon>Tracheophyta</taxon>
        <taxon>Spermatophyta</taxon>
        <taxon>Magnoliopsida</taxon>
        <taxon>eudicotyledons</taxon>
        <taxon>Gunneridae</taxon>
        <taxon>Pentapetalae</taxon>
        <taxon>asterids</taxon>
        <taxon>lamiids</taxon>
        <taxon>Lamiales</taxon>
        <taxon>Phrymaceae</taxon>
        <taxon>Erythranthe</taxon>
    </lineage>
</organism>
<sequence length="693" mass="76621">MAAAAAVGGGGVVEEAAGFEAMEEDHQDLWLDRDQDDLLDVNDASIFYDDFPPLPDFPCMSSSSSSSSTPAASRPTAVTSTSSSATSSSPAASWPMMKSDGDEFKDCCEAVKMEPAALSSTASMDIPPPPPPADHDGLCDVDCINVMENFGYMDLIDSNEIWDPSSIFQSENPQDFLADDQHAAAQAAAPPPPPQNMDCQDQENDSFSSFLEGNSELAFIFFEWLKQNRDYISAEDMRNIKLKRSTIENASKRLGSNKEGKKQLLKLILEWVENYQLQKKPPPITAEGGGGPQSPNPNPNFNYTPLPQDPNTCFPAPTWMPPPPQPDQVSSMMAAPPFSGQHMAGYSGDPYSNQIPMVPMHHQVVNGIAYQHSPEYAQSWPISPYPMPPPPPHHQFSPYPDSNGHVMTHHHHQHHHHHQQTVYGNPYQVYDPNGERLMRLGSSATKEARKKRMARQKKMYSHHHRHSSNSGQNQSQLNDADVVGDGGDEGDNWYWSGGGGGGDASSPTNANAPPGDDSHTPSGDRPSKQPQTNQKQGSDKRQQGWKSEKNLKFLLQKVLKQSDVGNLGRIVLPKKEAESHLPELETRDGMTIAMEDIGSSRVWNMRYRFWPNNKSRMYLLENTGDFVRVNGLQEGDFIVIYSDTKCGKYMIRGVKVRQPGAKMEGKKPARRNMRNMSFGGNSSSLMPIKQAAR</sequence>
<protein>
    <recommendedName>
        <fullName evidence="7">TF-B3 domain-containing protein</fullName>
    </recommendedName>
</protein>
<evidence type="ECO:0000256" key="3">
    <source>
        <dbReference type="ARBA" id="ARBA00023125"/>
    </source>
</evidence>
<dbReference type="PANTHER" id="PTHR31140">
    <property type="entry name" value="B3 DOMAIN-CONTAINING TRANSCRIPTION FACTOR ABI3"/>
    <property type="match status" value="1"/>
</dbReference>
<keyword evidence="2" id="KW-0805">Transcription regulation</keyword>
<dbReference type="InterPro" id="IPR044800">
    <property type="entry name" value="LEC2-like"/>
</dbReference>
<keyword evidence="9" id="KW-1185">Reference proteome</keyword>
<feature type="region of interest" description="Disordered" evidence="6">
    <location>
        <begin position="392"/>
        <end position="422"/>
    </location>
</feature>
<dbReference type="SMART" id="SM01019">
    <property type="entry name" value="B3"/>
    <property type="match status" value="1"/>
</dbReference>
<evidence type="ECO:0000256" key="1">
    <source>
        <dbReference type="ARBA" id="ARBA00004123"/>
    </source>
</evidence>
<feature type="compositionally biased region" description="Low complexity" evidence="6">
    <location>
        <begin position="468"/>
        <end position="483"/>
    </location>
</feature>
<keyword evidence="4" id="KW-0804">Transcription</keyword>
<dbReference type="AlphaFoldDB" id="A0A022S207"/>
<feature type="region of interest" description="Disordered" evidence="6">
    <location>
        <begin position="662"/>
        <end position="683"/>
    </location>
</feature>
<evidence type="ECO:0000313" key="8">
    <source>
        <dbReference type="EMBL" id="EYU46359.1"/>
    </source>
</evidence>
<dbReference type="Pfam" id="PF02362">
    <property type="entry name" value="B3"/>
    <property type="match status" value="1"/>
</dbReference>
<dbReference type="InterPro" id="IPR003340">
    <property type="entry name" value="B3_DNA-bd"/>
</dbReference>
<name>A0A022S207_ERYGU</name>
<dbReference type="Gene3D" id="2.40.330.10">
    <property type="entry name" value="DNA-binding pseudobarrel domain"/>
    <property type="match status" value="1"/>
</dbReference>
<evidence type="ECO:0000256" key="2">
    <source>
        <dbReference type="ARBA" id="ARBA00023015"/>
    </source>
</evidence>
<accession>A0A022S207</accession>
<dbReference type="PANTHER" id="PTHR31140:SF81">
    <property type="entry name" value="B3 DOMAIN-CONTAINING TRANSCRIPTION FACTOR ABI3"/>
    <property type="match status" value="1"/>
</dbReference>
<dbReference type="GO" id="GO:0003700">
    <property type="term" value="F:DNA-binding transcription factor activity"/>
    <property type="evidence" value="ECO:0007669"/>
    <property type="project" value="InterPro"/>
</dbReference>
<gene>
    <name evidence="8" type="ORF">MIMGU_mgv1a025237mg</name>
</gene>